<comment type="subcellular location">
    <subcellularLocation>
        <location evidence="1">Nucleus</location>
    </subcellularLocation>
</comment>
<organism evidence="9 10">
    <name type="scientific">Rhodotorula toruloides</name>
    <name type="common">Yeast</name>
    <name type="synonym">Rhodosporidium toruloides</name>
    <dbReference type="NCBI Taxonomy" id="5286"/>
    <lineage>
        <taxon>Eukaryota</taxon>
        <taxon>Fungi</taxon>
        <taxon>Dikarya</taxon>
        <taxon>Basidiomycota</taxon>
        <taxon>Pucciniomycotina</taxon>
        <taxon>Microbotryomycetes</taxon>
        <taxon>Sporidiobolales</taxon>
        <taxon>Sporidiobolaceae</taxon>
        <taxon>Rhodotorula</taxon>
    </lineage>
</organism>
<reference evidence="9 10" key="1">
    <citation type="submission" date="2019-07" db="EMBL/GenBank/DDBJ databases">
        <title>Rhodotorula toruloides NBRC10032 genome sequencing.</title>
        <authorList>
            <person name="Shida Y."/>
            <person name="Takaku H."/>
            <person name="Ogasawara W."/>
            <person name="Mori K."/>
        </authorList>
    </citation>
    <scope>NUCLEOTIDE SEQUENCE [LARGE SCALE GENOMIC DNA]</scope>
    <source>
        <strain evidence="9 10">NBRC10032</strain>
    </source>
</reference>
<feature type="compositionally biased region" description="Basic and acidic residues" evidence="5">
    <location>
        <begin position="268"/>
        <end position="283"/>
    </location>
</feature>
<dbReference type="PANTHER" id="PTHR21483">
    <property type="entry name" value="RNA POLYMERASE II-ASSOCIATED PROTEIN 1"/>
    <property type="match status" value="1"/>
</dbReference>
<evidence type="ECO:0000313" key="9">
    <source>
        <dbReference type="EMBL" id="GEM10149.1"/>
    </source>
</evidence>
<feature type="region of interest" description="Disordered" evidence="5">
    <location>
        <begin position="263"/>
        <end position="342"/>
    </location>
</feature>
<dbReference type="PANTHER" id="PTHR21483:SF18">
    <property type="entry name" value="RNA POLYMERASE II-ASSOCIATED PROTEIN 1"/>
    <property type="match status" value="1"/>
</dbReference>
<evidence type="ECO:0000256" key="1">
    <source>
        <dbReference type="ARBA" id="ARBA00004123"/>
    </source>
</evidence>
<evidence type="ECO:0000259" key="6">
    <source>
        <dbReference type="Pfam" id="PF08620"/>
    </source>
</evidence>
<dbReference type="Proteomes" id="UP000321518">
    <property type="component" value="Unassembled WGS sequence"/>
</dbReference>
<feature type="domain" description="RPAP1/MINIYO-like TPR repeats" evidence="8">
    <location>
        <begin position="991"/>
        <end position="1224"/>
    </location>
</feature>
<comment type="caution">
    <text evidence="9">The sequence shown here is derived from an EMBL/GenBank/DDBJ whole genome shotgun (WGS) entry which is preliminary data.</text>
</comment>
<feature type="domain" description="RPAP1 C-terminal" evidence="6">
    <location>
        <begin position="347"/>
        <end position="409"/>
    </location>
</feature>
<protein>
    <recommendedName>
        <fullName evidence="11">RNA polymerase II-associated protein 1 C-terminal domain-containing protein</fullName>
    </recommendedName>
</protein>
<evidence type="ECO:0008006" key="11">
    <source>
        <dbReference type="Google" id="ProtNLM"/>
    </source>
</evidence>
<dbReference type="Pfam" id="PF08620">
    <property type="entry name" value="RPAP1_C"/>
    <property type="match status" value="1"/>
</dbReference>
<evidence type="ECO:0000256" key="5">
    <source>
        <dbReference type="SAM" id="MobiDB-lite"/>
    </source>
</evidence>
<dbReference type="Pfam" id="PF08621">
    <property type="entry name" value="RPAP1_N"/>
    <property type="match status" value="1"/>
</dbReference>
<sequence length="1302" mass="140812">MTQRIRPSLADLSDYDQPAFPQLDTPAQPAAQVARTRPPTVASSLPPPIPVIQSSYSTAASEPETKPQKPKSRFALQREKEAAEAAQRATPPGAERFEMSLDELDAEVARLDEEQPRRDIMKDVLERPTSRSKPPSAPGPSRPSPLASGSARPTGFPAPRRGVFPRKPQPFALTSPSAAPTSSSSSPRIFRTSSLVTPTLPPASDAAALSSGPADSLDSLLTSISRENEDVVSRMSESEILEEQRQIREELGLSEDVLRMLQKRGQRTRAEPAEKRWEGRESRPPPVEVQEEVQREEAVDEEGSPEYIRRHFFPNEPPNPALDWTRPAPPASASSSSTPASLHARTFDLSGAPIASSLTTDSSAGAATSSTDHHVSSSTTFTIPSLIALTSSSVPSQRSTALTILERILVQGGAEEREEKDWELVRVECAKRAGWAMRDANVGVVVASLALERTLLETEVKGGNKRGGKARERRLEGAEEPATVLSAFLDSVPLPPLAKHLDLAALPVSVLSDILSILSLVVDLARTSSSPSNASEILDSLISTPKLLESISSAFIAVSWPPSTTSLPPSPAALNLLASLARSSRMRAKHLTTRSLVDPTMRFVALPPWDLGAEAHRKKAGDVLLCATLELWLTLARYGLATDLRAKASPLLETLHERISDPSFDPSGADSRWTTHYLELVSMWTTAAIDPHVTGHDVTWSQVEGLREVVVLACERAMEREGEGAKGVVAAAWEALGSWVEGSKVNKLRRGEEERRWVREKFGAAFAKGGEAEELVINALRAVEEGGAGCETDARLSAAALRLSAALEDETARAAEAEPLLDISQDVATRIVRGVIRQSPSSSVVKAAVAVSLLPQLVQPDRLDLTLALLPLLRVEDAVTARDLVDWVLDTLAKPDASLSPLASLDSPLKMPVLARSSILRPFVTHAIVTATGGRVVGPLYPTPQDLKLTGCLAPFAPTEPVLAPDWPLCALDELLRSATSPVFQRLPEGWDASELELVQTSLALMRVVYASPSVQQKPDPPTLLFDLIKVFMLEKDNGATTGTSGATAEVFRDEAVQRLMTSLLEPLAIGRSRLKQFLKPDTRQPNATIEGVSARLSTAPFYRLFTDLVGLYDSISLLERLFGLVLLPPLAMSYPVDYRRLIWTDYAHVLRNLRFSINEAISDVDTSRAETALASYLEPRETNEALLMAYVEALASGTVSIDSTPFLHLVALHHAASAVFANNGESASATAGKVVKALVTRRAGKVLQQVVRYRQAAEGEEVKVPPACFDADEAFISERRRRLRTLVGEGGAVHIDALLEQ</sequence>
<feature type="compositionally biased region" description="Low complexity" evidence="5">
    <location>
        <begin position="331"/>
        <end position="341"/>
    </location>
</feature>
<keyword evidence="4" id="KW-0539">Nucleus</keyword>
<accession>A0A511KIE2</accession>
<dbReference type="Pfam" id="PF25766">
    <property type="entry name" value="TPR_RPAP1"/>
    <property type="match status" value="1"/>
</dbReference>
<feature type="compositionally biased region" description="Basic and acidic residues" evidence="5">
    <location>
        <begin position="107"/>
        <end position="129"/>
    </location>
</feature>
<proteinExistence type="inferred from homology"/>
<gene>
    <name evidence="9" type="ORF">Rt10032_c10g4166</name>
</gene>
<dbReference type="InterPro" id="IPR013929">
    <property type="entry name" value="RPAP1_C"/>
</dbReference>
<feature type="domain" description="RPAP1 N-terminal" evidence="7">
    <location>
        <begin position="223"/>
        <end position="267"/>
    </location>
</feature>
<dbReference type="InterPro" id="IPR013930">
    <property type="entry name" value="RPAP1_N"/>
</dbReference>
<feature type="compositionally biased region" description="Low complexity" evidence="5">
    <location>
        <begin position="144"/>
        <end position="153"/>
    </location>
</feature>
<feature type="compositionally biased region" description="Low complexity" evidence="5">
    <location>
        <begin position="202"/>
        <end position="221"/>
    </location>
</feature>
<evidence type="ECO:0000256" key="4">
    <source>
        <dbReference type="ARBA" id="ARBA00023242"/>
    </source>
</evidence>
<evidence type="ECO:0000256" key="2">
    <source>
        <dbReference type="ARBA" id="ARBA00009953"/>
    </source>
</evidence>
<dbReference type="EMBL" id="BJWK01000010">
    <property type="protein sequence ID" value="GEM10149.1"/>
    <property type="molecule type" value="Genomic_DNA"/>
</dbReference>
<evidence type="ECO:0000259" key="7">
    <source>
        <dbReference type="Pfam" id="PF08621"/>
    </source>
</evidence>
<dbReference type="GO" id="GO:0006366">
    <property type="term" value="P:transcription by RNA polymerase II"/>
    <property type="evidence" value="ECO:0007669"/>
    <property type="project" value="InterPro"/>
</dbReference>
<feature type="region of interest" description="Disordered" evidence="5">
    <location>
        <begin position="1"/>
        <end position="221"/>
    </location>
</feature>
<evidence type="ECO:0000259" key="8">
    <source>
        <dbReference type="Pfam" id="PF25766"/>
    </source>
</evidence>
<comment type="similarity">
    <text evidence="2">Belongs to the RPAP1 family.</text>
</comment>
<feature type="compositionally biased region" description="Low complexity" evidence="5">
    <location>
        <begin position="170"/>
        <end position="195"/>
    </location>
</feature>
<name>A0A511KIE2_RHOTO</name>
<evidence type="ECO:0000313" key="10">
    <source>
        <dbReference type="Proteomes" id="UP000321518"/>
    </source>
</evidence>
<dbReference type="OrthoDB" id="348201at2759"/>
<keyword evidence="3" id="KW-0804">Transcription</keyword>
<dbReference type="InterPro" id="IPR057989">
    <property type="entry name" value="TPR_RPAP1/MINIYO-like"/>
</dbReference>
<dbReference type="InterPro" id="IPR039913">
    <property type="entry name" value="RPAP1/Rba50"/>
</dbReference>
<evidence type="ECO:0000256" key="3">
    <source>
        <dbReference type="ARBA" id="ARBA00023163"/>
    </source>
</evidence>